<accession>A0A7I9VMM1</accession>
<dbReference type="SUPFAM" id="SSF103039">
    <property type="entry name" value="CheC-like"/>
    <property type="match status" value="1"/>
</dbReference>
<dbReference type="AlphaFoldDB" id="A0A7I9VMM1"/>
<protein>
    <recommendedName>
        <fullName evidence="5">CheC, inhibitor of MCP methylation</fullName>
    </recommendedName>
</protein>
<evidence type="ECO:0000256" key="1">
    <source>
        <dbReference type="ARBA" id="ARBA00022500"/>
    </source>
</evidence>
<dbReference type="InterPro" id="IPR050992">
    <property type="entry name" value="CheZ_family_phosphatases"/>
</dbReference>
<keyword evidence="2" id="KW-0378">Hydrolase</keyword>
<evidence type="ECO:0000313" key="4">
    <source>
        <dbReference type="Proteomes" id="UP000503640"/>
    </source>
</evidence>
<dbReference type="EMBL" id="BJTG01000005">
    <property type="protein sequence ID" value="GEJ57644.1"/>
    <property type="molecule type" value="Genomic_DNA"/>
</dbReference>
<organism evidence="3 4">
    <name type="scientific">Anaeromyxobacter diazotrophicus</name>
    <dbReference type="NCBI Taxonomy" id="2590199"/>
    <lineage>
        <taxon>Bacteria</taxon>
        <taxon>Pseudomonadati</taxon>
        <taxon>Myxococcota</taxon>
        <taxon>Myxococcia</taxon>
        <taxon>Myxococcales</taxon>
        <taxon>Cystobacterineae</taxon>
        <taxon>Anaeromyxobacteraceae</taxon>
        <taxon>Anaeromyxobacter</taxon>
    </lineage>
</organism>
<dbReference type="GO" id="GO:0006935">
    <property type="term" value="P:chemotaxis"/>
    <property type="evidence" value="ECO:0007669"/>
    <property type="project" value="UniProtKB-KW"/>
</dbReference>
<name>A0A7I9VMM1_9BACT</name>
<dbReference type="RefSeq" id="WP_176065411.1">
    <property type="nucleotide sequence ID" value="NZ_BJTG01000005.1"/>
</dbReference>
<comment type="caution">
    <text evidence="3">The sequence shown here is derived from an EMBL/GenBank/DDBJ whole genome shotgun (WGS) entry which is preliminary data.</text>
</comment>
<reference evidence="4" key="1">
    <citation type="journal article" date="2020" name="Appl. Environ. Microbiol.">
        <title>Diazotrophic Anaeromyxobacter Isolates from Soils.</title>
        <authorList>
            <person name="Masuda Y."/>
            <person name="Yamanaka H."/>
            <person name="Xu Z.X."/>
            <person name="Shiratori Y."/>
            <person name="Aono T."/>
            <person name="Amachi S."/>
            <person name="Senoo K."/>
            <person name="Itoh H."/>
        </authorList>
    </citation>
    <scope>NUCLEOTIDE SEQUENCE [LARGE SCALE GENOMIC DNA]</scope>
    <source>
        <strain evidence="4">R267</strain>
    </source>
</reference>
<dbReference type="InterPro" id="IPR028976">
    <property type="entry name" value="CheC-like_sf"/>
</dbReference>
<gene>
    <name evidence="3" type="ORF">AMYX_23850</name>
</gene>
<dbReference type="PANTHER" id="PTHR43693">
    <property type="entry name" value="PROTEIN PHOSPHATASE CHEZ"/>
    <property type="match status" value="1"/>
</dbReference>
<dbReference type="Gene3D" id="3.40.1550.10">
    <property type="entry name" value="CheC-like"/>
    <property type="match status" value="1"/>
</dbReference>
<evidence type="ECO:0008006" key="5">
    <source>
        <dbReference type="Google" id="ProtNLM"/>
    </source>
</evidence>
<dbReference type="PANTHER" id="PTHR43693:SF1">
    <property type="entry name" value="PROTEIN PHOSPHATASE CHEZ"/>
    <property type="match status" value="1"/>
</dbReference>
<keyword evidence="4" id="KW-1185">Reference proteome</keyword>
<proteinExistence type="predicted"/>
<sequence length="203" mass="20773">MSAGAPAALGAPDLDLLQEIATIGCGQAVTALGALLRRRVEMDVPEAWVGQRPGAIADFLGHLGQELVAVGVRLEGLLAGHLVLALPERDAERLAAALGSPTPRSGAWDALSESALMESGNIVGSAFVSAIARMVRGRLLLSPPVLARGAGRACLDQLVDREAGRVALATRFTTDGPAGLEGLILVMPEPAQLPALLASLRGA</sequence>
<evidence type="ECO:0000256" key="2">
    <source>
        <dbReference type="ARBA" id="ARBA00022801"/>
    </source>
</evidence>
<evidence type="ECO:0000313" key="3">
    <source>
        <dbReference type="EMBL" id="GEJ57644.1"/>
    </source>
</evidence>
<dbReference type="CDD" id="cd17909">
    <property type="entry name" value="CheC_ClassI"/>
    <property type="match status" value="1"/>
</dbReference>
<dbReference type="GO" id="GO:0016787">
    <property type="term" value="F:hydrolase activity"/>
    <property type="evidence" value="ECO:0007669"/>
    <property type="project" value="UniProtKB-KW"/>
</dbReference>
<dbReference type="Proteomes" id="UP000503640">
    <property type="component" value="Unassembled WGS sequence"/>
</dbReference>
<keyword evidence="1" id="KW-0145">Chemotaxis</keyword>